<keyword evidence="2" id="KW-0408">Iron</keyword>
<dbReference type="SUPFAM" id="SSF51182">
    <property type="entry name" value="RmlC-like cupins"/>
    <property type="match status" value="1"/>
</dbReference>
<dbReference type="AlphaFoldDB" id="A0A1G9QKL1"/>
<dbReference type="OrthoDB" id="321327at2"/>
<dbReference type="PANTHER" id="PTHR43594:SF1">
    <property type="entry name" value="QUERCETIN 2,3-DIOXYGENASE PA2418-RELATED"/>
    <property type="match status" value="1"/>
</dbReference>
<dbReference type="RefSeq" id="WP_093202793.1">
    <property type="nucleotide sequence ID" value="NZ_FNGS01000004.1"/>
</dbReference>
<dbReference type="InterPro" id="IPR003829">
    <property type="entry name" value="Pirin_N_dom"/>
</dbReference>
<dbReference type="Pfam" id="PF02678">
    <property type="entry name" value="Pirin"/>
    <property type="match status" value="1"/>
</dbReference>
<evidence type="ECO:0000256" key="2">
    <source>
        <dbReference type="PIRSR" id="PIRSR006232-1"/>
    </source>
</evidence>
<comment type="cofactor">
    <cofactor evidence="2">
        <name>Fe cation</name>
        <dbReference type="ChEBI" id="CHEBI:24875"/>
    </cofactor>
    <text evidence="2">Binds 1 Fe cation per subunit.</text>
</comment>
<dbReference type="CDD" id="cd02247">
    <property type="entry name" value="cupin_pirin_C"/>
    <property type="match status" value="1"/>
</dbReference>
<dbReference type="InterPro" id="IPR053186">
    <property type="entry name" value="QDO-related"/>
</dbReference>
<dbReference type="InterPro" id="IPR012093">
    <property type="entry name" value="Pirin"/>
</dbReference>
<evidence type="ECO:0000313" key="7">
    <source>
        <dbReference type="Proteomes" id="UP000198901"/>
    </source>
</evidence>
<gene>
    <name evidence="6" type="ORF">SAMN04488090_2661</name>
</gene>
<evidence type="ECO:0000256" key="3">
    <source>
        <dbReference type="RuleBase" id="RU003457"/>
    </source>
</evidence>
<dbReference type="Gene3D" id="2.60.120.10">
    <property type="entry name" value="Jelly Rolls"/>
    <property type="match status" value="2"/>
</dbReference>
<dbReference type="PANTHER" id="PTHR43594">
    <property type="entry name" value="QUERCETIN 2,3-DIOXYGENASE"/>
    <property type="match status" value="1"/>
</dbReference>
<reference evidence="6 7" key="1">
    <citation type="submission" date="2016-10" db="EMBL/GenBank/DDBJ databases">
        <authorList>
            <person name="de Groot N.N."/>
        </authorList>
    </citation>
    <scope>NUCLEOTIDE SEQUENCE [LARGE SCALE GENOMIC DNA]</scope>
    <source>
        <strain evidence="6 7">DSM 21668</strain>
    </source>
</reference>
<feature type="domain" description="Pirin C-terminal" evidence="5">
    <location>
        <begin position="179"/>
        <end position="278"/>
    </location>
</feature>
<protein>
    <recommendedName>
        <fullName evidence="8">Pirin</fullName>
    </recommendedName>
</protein>
<feature type="binding site" evidence="2">
    <location>
        <position position="104"/>
    </location>
    <ligand>
        <name>Fe cation</name>
        <dbReference type="ChEBI" id="CHEBI:24875"/>
    </ligand>
</feature>
<keyword evidence="7" id="KW-1185">Reference proteome</keyword>
<dbReference type="EMBL" id="FNGS01000004">
    <property type="protein sequence ID" value="SDM11037.1"/>
    <property type="molecule type" value="Genomic_DNA"/>
</dbReference>
<feature type="binding site" evidence="2">
    <location>
        <position position="62"/>
    </location>
    <ligand>
        <name>Fe cation</name>
        <dbReference type="ChEBI" id="CHEBI:24875"/>
    </ligand>
</feature>
<feature type="binding site" evidence="2">
    <location>
        <position position="60"/>
    </location>
    <ligand>
        <name>Fe cation</name>
        <dbReference type="ChEBI" id="CHEBI:24875"/>
    </ligand>
</feature>
<dbReference type="GO" id="GO:0046872">
    <property type="term" value="F:metal ion binding"/>
    <property type="evidence" value="ECO:0007669"/>
    <property type="project" value="UniProtKB-KW"/>
</dbReference>
<organism evidence="6 7">
    <name type="scientific">Siphonobacter aquaeclarae</name>
    <dbReference type="NCBI Taxonomy" id="563176"/>
    <lineage>
        <taxon>Bacteria</taxon>
        <taxon>Pseudomonadati</taxon>
        <taxon>Bacteroidota</taxon>
        <taxon>Cytophagia</taxon>
        <taxon>Cytophagales</taxon>
        <taxon>Cytophagaceae</taxon>
        <taxon>Siphonobacter</taxon>
    </lineage>
</organism>
<evidence type="ECO:0000259" key="4">
    <source>
        <dbReference type="Pfam" id="PF02678"/>
    </source>
</evidence>
<evidence type="ECO:0000256" key="1">
    <source>
        <dbReference type="ARBA" id="ARBA00008416"/>
    </source>
</evidence>
<dbReference type="InterPro" id="IPR014710">
    <property type="entry name" value="RmlC-like_jellyroll"/>
</dbReference>
<sequence length="281" mass="30126">MALLPIRRIIRPQGRPLGPLTMYQPLPENGLDQIDPFLLLHHHGPQTFPAHNTGLPFGPHPHRGFETVTFIYEGDVQHRDSNGYESTIRGGGVQWMTAGSGLVHSETSSADFRRDGGPVELIQLWINLPARLKMTPPDYRGLQEDDIPVAAEGGASLAVVSGTWSGVAGPVASSTELATLTLAPAGGYTREIPAGKSILFYVLNGSATVNGQAVQGRALVVFGEESGTIEVRSDSGCRILWGIADPIREPVVAHGPFVMNTGDEIRQAIADYQSGKMGFLE</sequence>
<name>A0A1G9QKL1_9BACT</name>
<evidence type="ECO:0008006" key="8">
    <source>
        <dbReference type="Google" id="ProtNLM"/>
    </source>
</evidence>
<proteinExistence type="inferred from homology"/>
<comment type="similarity">
    <text evidence="1 3">Belongs to the pirin family.</text>
</comment>
<feature type="domain" description="Pirin N-terminal" evidence="4">
    <location>
        <begin position="28"/>
        <end position="126"/>
    </location>
</feature>
<evidence type="ECO:0000313" key="6">
    <source>
        <dbReference type="EMBL" id="SDM11037.1"/>
    </source>
</evidence>
<evidence type="ECO:0000259" key="5">
    <source>
        <dbReference type="Pfam" id="PF05726"/>
    </source>
</evidence>
<dbReference type="Proteomes" id="UP000198901">
    <property type="component" value="Unassembled WGS sequence"/>
</dbReference>
<feature type="binding site" evidence="2">
    <location>
        <position position="106"/>
    </location>
    <ligand>
        <name>Fe cation</name>
        <dbReference type="ChEBI" id="CHEBI:24875"/>
    </ligand>
</feature>
<keyword evidence="2" id="KW-0479">Metal-binding</keyword>
<dbReference type="InterPro" id="IPR011051">
    <property type="entry name" value="RmlC_Cupin_sf"/>
</dbReference>
<dbReference type="PIRSF" id="PIRSF006232">
    <property type="entry name" value="Pirin"/>
    <property type="match status" value="1"/>
</dbReference>
<accession>A0A1G9QKL1</accession>
<dbReference type="InterPro" id="IPR008778">
    <property type="entry name" value="Pirin_C_dom"/>
</dbReference>
<dbReference type="CDD" id="cd02909">
    <property type="entry name" value="cupin_pirin_N"/>
    <property type="match status" value="1"/>
</dbReference>
<dbReference type="Pfam" id="PF05726">
    <property type="entry name" value="Pirin_C"/>
    <property type="match status" value="1"/>
</dbReference>